<dbReference type="OrthoDB" id="1956747at2"/>
<dbReference type="EMBL" id="FQXV01000001">
    <property type="protein sequence ID" value="SHH49470.1"/>
    <property type="molecule type" value="Genomic_DNA"/>
</dbReference>
<dbReference type="STRING" id="1123282.SAMN02745823_00072"/>
<name>A0A1M5TFN9_9FIRM</name>
<dbReference type="Pfam" id="PF14277">
    <property type="entry name" value="DUF4364"/>
    <property type="match status" value="1"/>
</dbReference>
<dbReference type="Proteomes" id="UP000183995">
    <property type="component" value="Unassembled WGS sequence"/>
</dbReference>
<organism evidence="1 2">
    <name type="scientific">Sporobacter termitidis DSM 10068</name>
    <dbReference type="NCBI Taxonomy" id="1123282"/>
    <lineage>
        <taxon>Bacteria</taxon>
        <taxon>Bacillati</taxon>
        <taxon>Bacillota</taxon>
        <taxon>Clostridia</taxon>
        <taxon>Eubacteriales</taxon>
        <taxon>Oscillospiraceae</taxon>
        <taxon>Sporobacter</taxon>
    </lineage>
</organism>
<protein>
    <recommendedName>
        <fullName evidence="3">DUF4364 domain-containing protein</fullName>
    </recommendedName>
</protein>
<dbReference type="InterPro" id="IPR025374">
    <property type="entry name" value="DUF4364"/>
</dbReference>
<proteinExistence type="predicted"/>
<dbReference type="AlphaFoldDB" id="A0A1M5TFN9"/>
<evidence type="ECO:0000313" key="1">
    <source>
        <dbReference type="EMBL" id="SHH49470.1"/>
    </source>
</evidence>
<gene>
    <name evidence="1" type="ORF">SAMN02745823_00072</name>
</gene>
<keyword evidence="2" id="KW-1185">Reference proteome</keyword>
<evidence type="ECO:0000313" key="2">
    <source>
        <dbReference type="Proteomes" id="UP000183995"/>
    </source>
</evidence>
<evidence type="ECO:0008006" key="3">
    <source>
        <dbReference type="Google" id="ProtNLM"/>
    </source>
</evidence>
<sequence length="174" mass="19841">MEERLGFIREKLDIKILILFVLSRLTEPVTFEKLSELVLCDEGITYFDFAECVDELVKTEHIVSDGHTYAITEKGRRNGEITENSLPFSVRLKAEKSTDELRYQMGRKSMISANHVIRRKGGYTVELSLSDGISDIISMKLYAANETQAQALEDGFIKNAEDIYNNILKLILDE</sequence>
<reference evidence="1 2" key="1">
    <citation type="submission" date="2016-11" db="EMBL/GenBank/DDBJ databases">
        <authorList>
            <person name="Jaros S."/>
            <person name="Januszkiewicz K."/>
            <person name="Wedrychowicz H."/>
        </authorList>
    </citation>
    <scope>NUCLEOTIDE SEQUENCE [LARGE SCALE GENOMIC DNA]</scope>
    <source>
        <strain evidence="1 2">DSM 10068</strain>
    </source>
</reference>
<dbReference type="RefSeq" id="WP_073075669.1">
    <property type="nucleotide sequence ID" value="NZ_FQXV01000001.1"/>
</dbReference>
<accession>A0A1M5TFN9</accession>